<name>A0A1M4YV59_9BACT</name>
<accession>A0A1M4YV59</accession>
<evidence type="ECO:0000259" key="3">
    <source>
        <dbReference type="Pfam" id="PF04892"/>
    </source>
</evidence>
<dbReference type="Proteomes" id="UP000184076">
    <property type="component" value="Unassembled WGS sequence"/>
</dbReference>
<protein>
    <submittedName>
        <fullName evidence="4">VanZ like family protein</fullName>
    </submittedName>
</protein>
<dbReference type="Pfam" id="PF04892">
    <property type="entry name" value="VanZ"/>
    <property type="match status" value="1"/>
</dbReference>
<proteinExistence type="predicted"/>
<feature type="transmembrane region" description="Helical" evidence="2">
    <location>
        <begin position="99"/>
        <end position="117"/>
    </location>
</feature>
<evidence type="ECO:0000256" key="2">
    <source>
        <dbReference type="SAM" id="Phobius"/>
    </source>
</evidence>
<evidence type="ECO:0000256" key="1">
    <source>
        <dbReference type="SAM" id="MobiDB-lite"/>
    </source>
</evidence>
<organism evidence="4 5">
    <name type="scientific">Desulfacinum infernum DSM 9756</name>
    <dbReference type="NCBI Taxonomy" id="1121391"/>
    <lineage>
        <taxon>Bacteria</taxon>
        <taxon>Pseudomonadati</taxon>
        <taxon>Thermodesulfobacteriota</taxon>
        <taxon>Syntrophobacteria</taxon>
        <taxon>Syntrophobacterales</taxon>
        <taxon>Syntrophobacteraceae</taxon>
        <taxon>Desulfacinum</taxon>
    </lineage>
</organism>
<gene>
    <name evidence="4" type="ORF">SAMN02745206_01317</name>
</gene>
<feature type="domain" description="VanZ-like" evidence="3">
    <location>
        <begin position="134"/>
        <end position="207"/>
    </location>
</feature>
<dbReference type="AlphaFoldDB" id="A0A1M4YV59"/>
<dbReference type="InterPro" id="IPR006976">
    <property type="entry name" value="VanZ-like"/>
</dbReference>
<evidence type="ECO:0000313" key="5">
    <source>
        <dbReference type="Proteomes" id="UP000184076"/>
    </source>
</evidence>
<keyword evidence="5" id="KW-1185">Reference proteome</keyword>
<dbReference type="EMBL" id="FQVB01000011">
    <property type="protein sequence ID" value="SHF09578.1"/>
    <property type="molecule type" value="Genomic_DNA"/>
</dbReference>
<keyword evidence="2" id="KW-0812">Transmembrane</keyword>
<dbReference type="STRING" id="1121391.SAMN02745206_01317"/>
<keyword evidence="2" id="KW-1133">Transmembrane helix</keyword>
<reference evidence="5" key="1">
    <citation type="submission" date="2016-11" db="EMBL/GenBank/DDBJ databases">
        <authorList>
            <person name="Varghese N."/>
            <person name="Submissions S."/>
        </authorList>
    </citation>
    <scope>NUCLEOTIDE SEQUENCE [LARGE SCALE GENOMIC DNA]</scope>
    <source>
        <strain evidence="5">DSM 9756</strain>
    </source>
</reference>
<feature type="transmembrane region" description="Helical" evidence="2">
    <location>
        <begin position="129"/>
        <end position="147"/>
    </location>
</feature>
<feature type="transmembrane region" description="Helical" evidence="2">
    <location>
        <begin position="34"/>
        <end position="56"/>
    </location>
</feature>
<feature type="transmembrane region" description="Helical" evidence="2">
    <location>
        <begin position="68"/>
        <end position="87"/>
    </location>
</feature>
<sequence>MAYQPTKKPPPRQTVNSSLSPTARKQPVGIASFLSWNGWNHLALLFAVQALVLFVYKAAKNQAGNLDVRWALSALAGGGLFCLAAGWRSRKRKDPGWARFVPAGFYGLFIYCLSGQSLEGVELPIPGDFFHPLEYASLGILLGWAWAHPLCRKKSTHLMAAVLGTGSLYALTDEWHQSWVPGRVPSFTDLTWDLAGLALGAALVLWMKRISPGWRCPGT</sequence>
<dbReference type="OrthoDB" id="5422112at2"/>
<evidence type="ECO:0000313" key="4">
    <source>
        <dbReference type="EMBL" id="SHF09578.1"/>
    </source>
</evidence>
<dbReference type="NCBIfam" id="NF037970">
    <property type="entry name" value="vanZ_1"/>
    <property type="match status" value="1"/>
</dbReference>
<feature type="region of interest" description="Disordered" evidence="1">
    <location>
        <begin position="1"/>
        <end position="21"/>
    </location>
</feature>
<keyword evidence="2" id="KW-0472">Membrane</keyword>